<keyword evidence="4" id="KW-0288">FMN</keyword>
<dbReference type="EMBL" id="AZJI01000004">
    <property type="protein sequence ID" value="ETD24080.1"/>
    <property type="molecule type" value="Genomic_DNA"/>
</dbReference>
<gene>
    <name evidence="8" type="ORF">HMPREF2086_00827</name>
</gene>
<dbReference type="Proteomes" id="UP000018731">
    <property type="component" value="Unassembled WGS sequence"/>
</dbReference>
<evidence type="ECO:0000256" key="3">
    <source>
        <dbReference type="ARBA" id="ARBA00022630"/>
    </source>
</evidence>
<comment type="similarity">
    <text evidence="2">Belongs to the nitroreductase family.</text>
</comment>
<dbReference type="InterPro" id="IPR033878">
    <property type="entry name" value="NfsB-like"/>
</dbReference>
<evidence type="ECO:0000256" key="5">
    <source>
        <dbReference type="ARBA" id="ARBA00022857"/>
    </source>
</evidence>
<feature type="domain" description="Nitroreductase" evidence="7">
    <location>
        <begin position="31"/>
        <end position="217"/>
    </location>
</feature>
<dbReference type="OrthoDB" id="9809288at2"/>
<dbReference type="AlphaFoldDB" id="V8CAP7"/>
<evidence type="ECO:0000256" key="2">
    <source>
        <dbReference type="ARBA" id="ARBA00007118"/>
    </source>
</evidence>
<evidence type="ECO:0000259" key="7">
    <source>
        <dbReference type="Pfam" id="PF00881"/>
    </source>
</evidence>
<dbReference type="RefSeq" id="WP_023927551.1">
    <property type="nucleotide sequence ID" value="NZ_KI669454.1"/>
</dbReference>
<organism evidence="8 9">
    <name type="scientific">Helicobacter macacae MIT 99-5501</name>
    <dbReference type="NCBI Taxonomy" id="1357400"/>
    <lineage>
        <taxon>Bacteria</taxon>
        <taxon>Pseudomonadati</taxon>
        <taxon>Campylobacterota</taxon>
        <taxon>Epsilonproteobacteria</taxon>
        <taxon>Campylobacterales</taxon>
        <taxon>Helicobacteraceae</taxon>
        <taxon>Helicobacter</taxon>
    </lineage>
</organism>
<reference evidence="8 9" key="1">
    <citation type="journal article" date="2014" name="Genome Announc.">
        <title>Draft genome sequences of six enterohepatic helicobacter species isolated from humans and one from rhesus macaques.</title>
        <authorList>
            <person name="Shen Z."/>
            <person name="Sheh A."/>
            <person name="Young S.K."/>
            <person name="Abouelliel A."/>
            <person name="Ward D.V."/>
            <person name="Earl A.M."/>
            <person name="Fox J.G."/>
        </authorList>
    </citation>
    <scope>NUCLEOTIDE SEQUENCE [LARGE SCALE GENOMIC DNA]</scope>
    <source>
        <strain evidence="8 9">MIT 99-5501</strain>
    </source>
</reference>
<name>V8CAP7_9HELI</name>
<dbReference type="PANTHER" id="PTHR43673:SF2">
    <property type="entry name" value="NITROREDUCTASE"/>
    <property type="match status" value="1"/>
</dbReference>
<dbReference type="eggNOG" id="COG0778">
    <property type="taxonomic scope" value="Bacteria"/>
</dbReference>
<evidence type="ECO:0000256" key="6">
    <source>
        <dbReference type="ARBA" id="ARBA00023002"/>
    </source>
</evidence>
<dbReference type="CDD" id="cd02149">
    <property type="entry name" value="NfsB-like"/>
    <property type="match status" value="1"/>
</dbReference>
<dbReference type="Pfam" id="PF00881">
    <property type="entry name" value="Nitroreductase"/>
    <property type="match status" value="1"/>
</dbReference>
<dbReference type="SUPFAM" id="SSF55469">
    <property type="entry name" value="FMN-dependent nitroreductase-like"/>
    <property type="match status" value="1"/>
</dbReference>
<dbReference type="Gene3D" id="3.40.109.10">
    <property type="entry name" value="NADH Oxidase"/>
    <property type="match status" value="1"/>
</dbReference>
<evidence type="ECO:0000256" key="4">
    <source>
        <dbReference type="ARBA" id="ARBA00022643"/>
    </source>
</evidence>
<keyword evidence="9" id="KW-1185">Reference proteome</keyword>
<keyword evidence="5" id="KW-0521">NADP</keyword>
<dbReference type="GO" id="GO:0016491">
    <property type="term" value="F:oxidoreductase activity"/>
    <property type="evidence" value="ECO:0007669"/>
    <property type="project" value="UniProtKB-KW"/>
</dbReference>
<evidence type="ECO:0000313" key="8">
    <source>
        <dbReference type="EMBL" id="ETD24080.1"/>
    </source>
</evidence>
<dbReference type="PANTHER" id="PTHR43673">
    <property type="entry name" value="NAD(P)H NITROREDUCTASE YDGI-RELATED"/>
    <property type="match status" value="1"/>
</dbReference>
<keyword evidence="3" id="KW-0285">Flavoprotein</keyword>
<proteinExistence type="inferred from homology"/>
<sequence length="238" mass="26775">MSLSTKHITAKSLLEPNPQVLEQNAFLEAMRFRHACKVFDSTKKIPQNHLDIIIESGRLTPSSFGLEPTRLLVVRDSSVRESLKPLCWNQAQITDCSEVVIYLSKVADMSHTTNYATRMFERKVGGSKPEEVRAKLKAYKDERYAGFLAQNGYVDSSSIYQWSAKQAYLIASSMMNCAAFLGVDSCAIEGFDRSELEEFLGIDTFSEQVALLVCFGYRIAPPKHKAPRIAFNEFAKIL</sequence>
<dbReference type="InterPro" id="IPR029479">
    <property type="entry name" value="Nitroreductase"/>
</dbReference>
<evidence type="ECO:0000256" key="1">
    <source>
        <dbReference type="ARBA" id="ARBA00001917"/>
    </source>
</evidence>
<comment type="caution">
    <text evidence="8">The sequence shown here is derived from an EMBL/GenBank/DDBJ whole genome shotgun (WGS) entry which is preliminary data.</text>
</comment>
<keyword evidence="6" id="KW-0560">Oxidoreductase</keyword>
<dbReference type="HOGENOM" id="CLU_070764_4_1_7"/>
<dbReference type="InterPro" id="IPR000415">
    <property type="entry name" value="Nitroreductase-like"/>
</dbReference>
<dbReference type="STRING" id="1357400.HMPREF2086_00827"/>
<accession>V8CAP7</accession>
<comment type="cofactor">
    <cofactor evidence="1">
        <name>FMN</name>
        <dbReference type="ChEBI" id="CHEBI:58210"/>
    </cofactor>
</comment>
<dbReference type="PATRIC" id="fig|1357400.3.peg.1136"/>
<protein>
    <recommendedName>
        <fullName evidence="7">Nitroreductase domain-containing protein</fullName>
    </recommendedName>
</protein>
<evidence type="ECO:0000313" key="9">
    <source>
        <dbReference type="Proteomes" id="UP000018731"/>
    </source>
</evidence>